<organism evidence="1 2">
    <name type="scientific">Pandoraea capi</name>
    <dbReference type="NCBI Taxonomy" id="2508286"/>
    <lineage>
        <taxon>Bacteria</taxon>
        <taxon>Pseudomonadati</taxon>
        <taxon>Pseudomonadota</taxon>
        <taxon>Betaproteobacteria</taxon>
        <taxon>Burkholderiales</taxon>
        <taxon>Burkholderiaceae</taxon>
        <taxon>Pandoraea</taxon>
    </lineage>
</organism>
<proteinExistence type="predicted"/>
<keyword evidence="2" id="KW-1185">Reference proteome</keyword>
<dbReference type="Proteomes" id="UP000366065">
    <property type="component" value="Unassembled WGS sequence"/>
</dbReference>
<accession>A0ABY6VR21</accession>
<evidence type="ECO:0008006" key="3">
    <source>
        <dbReference type="Google" id="ProtNLM"/>
    </source>
</evidence>
<protein>
    <recommendedName>
        <fullName evidence="3">Lipoprotein</fullName>
    </recommendedName>
</protein>
<name>A0ABY6VR21_9BURK</name>
<gene>
    <name evidence="1" type="ORF">PCA20602_00847</name>
</gene>
<comment type="caution">
    <text evidence="1">The sequence shown here is derived from an EMBL/GenBank/DDBJ whole genome shotgun (WGS) entry which is preliminary data.</text>
</comment>
<dbReference type="EMBL" id="CABPRV010000002">
    <property type="protein sequence ID" value="VVD75836.1"/>
    <property type="molecule type" value="Genomic_DNA"/>
</dbReference>
<evidence type="ECO:0000313" key="2">
    <source>
        <dbReference type="Proteomes" id="UP000366065"/>
    </source>
</evidence>
<sequence>MLRRPGKARAAAVSPSFATKRHGIARALAWGVALVGVAVGLSACTTRPFQPVPPLYTLWAKPGVDVPGVRSAMLACGFPDAAHVEPKDMTLNDYAGAQRCMIDQGFRYQDRRIVCTDFPRLPACAGLPRGKTFGTDPDVDPSTLASISSAQTVQPAYTYWTRPGDDIAAVKREMTACGYTELNMPSDVMPLNDVAAAQLCMLDKGFRYGWPSQALLCKSTPSLPACRGKAINVQRCCAPPTPAGQK</sequence>
<evidence type="ECO:0000313" key="1">
    <source>
        <dbReference type="EMBL" id="VVD75836.1"/>
    </source>
</evidence>
<reference evidence="1 2" key="1">
    <citation type="submission" date="2019-08" db="EMBL/GenBank/DDBJ databases">
        <authorList>
            <person name="Peeters C."/>
        </authorList>
    </citation>
    <scope>NUCLEOTIDE SEQUENCE [LARGE SCALE GENOMIC DNA]</scope>
    <source>
        <strain evidence="1 2">LMG 20602</strain>
    </source>
</reference>